<dbReference type="PANTHER" id="PTHR11709:SF511">
    <property type="entry name" value="LACCASE"/>
    <property type="match status" value="1"/>
</dbReference>
<protein>
    <recommendedName>
        <fullName evidence="8">L-ascorbate oxidase</fullName>
    </recommendedName>
</protein>
<dbReference type="Pfam" id="PF00394">
    <property type="entry name" value="Cu-oxidase"/>
    <property type="match status" value="1"/>
</dbReference>
<dbReference type="SUPFAM" id="SSF49503">
    <property type="entry name" value="Cupredoxins"/>
    <property type="match status" value="3"/>
</dbReference>
<organism evidence="6 7">
    <name type="scientific">Tetradesmus obliquus</name>
    <name type="common">Green alga</name>
    <name type="synonym">Acutodesmus obliquus</name>
    <dbReference type="NCBI Taxonomy" id="3088"/>
    <lineage>
        <taxon>Eukaryota</taxon>
        <taxon>Viridiplantae</taxon>
        <taxon>Chlorophyta</taxon>
        <taxon>core chlorophytes</taxon>
        <taxon>Chlorophyceae</taxon>
        <taxon>CS clade</taxon>
        <taxon>Sphaeropleales</taxon>
        <taxon>Scenedesmaceae</taxon>
        <taxon>Tetradesmus</taxon>
    </lineage>
</organism>
<evidence type="ECO:0000256" key="1">
    <source>
        <dbReference type="ARBA" id="ARBA00010609"/>
    </source>
</evidence>
<gene>
    <name evidence="6" type="ORF">OEZ85_014129</name>
</gene>
<evidence type="ECO:0000313" key="7">
    <source>
        <dbReference type="Proteomes" id="UP001244341"/>
    </source>
</evidence>
<dbReference type="InterPro" id="IPR008972">
    <property type="entry name" value="Cupredoxin"/>
</dbReference>
<feature type="transmembrane region" description="Helical" evidence="2">
    <location>
        <begin position="43"/>
        <end position="63"/>
    </location>
</feature>
<dbReference type="CDD" id="cd04205">
    <property type="entry name" value="CuRO_2_LCC_like"/>
    <property type="match status" value="1"/>
</dbReference>
<dbReference type="Proteomes" id="UP001244341">
    <property type="component" value="Chromosome 8b"/>
</dbReference>
<dbReference type="InterPro" id="IPR011706">
    <property type="entry name" value="Cu-oxidase_C"/>
</dbReference>
<proteinExistence type="inferred from homology"/>
<dbReference type="PANTHER" id="PTHR11709">
    <property type="entry name" value="MULTI-COPPER OXIDASE"/>
    <property type="match status" value="1"/>
</dbReference>
<evidence type="ECO:0000259" key="5">
    <source>
        <dbReference type="Pfam" id="PF07732"/>
    </source>
</evidence>
<dbReference type="CDD" id="cd04206">
    <property type="entry name" value="CuRO_1_LCC_like"/>
    <property type="match status" value="1"/>
</dbReference>
<keyword evidence="7" id="KW-1185">Reference proteome</keyword>
<evidence type="ECO:0008006" key="8">
    <source>
        <dbReference type="Google" id="ProtNLM"/>
    </source>
</evidence>
<dbReference type="EMBL" id="CP126215">
    <property type="protein sequence ID" value="WIA17256.1"/>
    <property type="molecule type" value="Genomic_DNA"/>
</dbReference>
<sequence>MCSGRNHLRYQIGEARGSIAAEVITTSWFGESPDKRGSAMSSYLRIPLAGLLLLCLGAAAAAAEVASTGTGARRLLEANKLPEGSSQSNPKRYILDVTVGTRAPDCVARKVILINNNFQPRLTFTQGDWVEVTVVNKLPADWPSVAKGITVHWHGFSLRGSPWMDGTKFVSQCPIPAGTSFTYKFQVNEMPGSYFYHDHSSLNRADGLQGPLVVLPRKDVPPLVSPAPDASDVLFLTDFWHFTGNALAMRLNRPFDPNQATSASGGWCWVGLPRSLLINGLGNYGECEDVYTRKVNQTLPFRSDGHKANSTDLMSPNACVAGQLGATAEPSSCKVELKATGKTTCGQRYSVTAKAGKTQRLRLINAGTLVYMTICIQSHTLTVVALDAAPVEPRDFFECVDINTGQRVDVLIKPNQAGVDTSKSYWINVGSQYRKGAPSAYGIYRYESSKATPDPSQIIQPGPMADRKWNTSVTMSFRPNRALLDSKADKKKSTAPYLYPNAAPKSFKLPSTSISRRFVLQSTQPLIESNGMLKWALDSIAYPVAPPCKPVLDSVYDNPNWVSSVPPVPSNGPNQALYFTPKGGNASTWEGNGKDLQLVDAAGSSSNVVIKLGKPGAASHVLSLRPGEMVEIVIQNNRAGFNGGQYASANDSLTNNRNGREQHSFHLHGHHFWQVGMGMGEWSEDKVKTDYNLVNPPLRDTTTVLFNGTTEDKAAWVALRFVADNPGTWPLHCHIAWHEFMGQGITIIEDAPAIAKAKVPPGMPSCPAKCTYTFANFNPNAAKAVYGSSGLLAPDNSQLP</sequence>
<dbReference type="Pfam" id="PF07732">
    <property type="entry name" value="Cu-oxidase_3"/>
    <property type="match status" value="1"/>
</dbReference>
<keyword evidence="2" id="KW-1133">Transmembrane helix</keyword>
<feature type="domain" description="Plastocyanin-like" evidence="5">
    <location>
        <begin position="97"/>
        <end position="218"/>
    </location>
</feature>
<dbReference type="InterPro" id="IPR001117">
    <property type="entry name" value="Cu-oxidase_2nd"/>
</dbReference>
<accession>A0ABY8U9W8</accession>
<name>A0ABY8U9W8_TETOB</name>
<keyword evidence="2" id="KW-0812">Transmembrane</keyword>
<keyword evidence="2" id="KW-0472">Membrane</keyword>
<reference evidence="6 7" key="1">
    <citation type="submission" date="2023-05" db="EMBL/GenBank/DDBJ databases">
        <title>A 100% complete, gapless, phased diploid assembly of the Scenedesmus obliquus UTEX 3031 genome.</title>
        <authorList>
            <person name="Biondi T.C."/>
            <person name="Hanschen E.R."/>
            <person name="Kwon T."/>
            <person name="Eng W."/>
            <person name="Kruse C.P.S."/>
            <person name="Koehler S.I."/>
            <person name="Kunde Y."/>
            <person name="Gleasner C.D."/>
            <person name="You Mak K.T."/>
            <person name="Polle J."/>
            <person name="Hovde B.T."/>
            <person name="Starkenburg S.R."/>
        </authorList>
    </citation>
    <scope>NUCLEOTIDE SEQUENCE [LARGE SCALE GENOMIC DNA]</scope>
    <source>
        <strain evidence="6 7">DOE0152z</strain>
    </source>
</reference>
<feature type="domain" description="Plastocyanin-like" evidence="3">
    <location>
        <begin position="233"/>
        <end position="448"/>
    </location>
</feature>
<dbReference type="InterPro" id="IPR011707">
    <property type="entry name" value="Cu-oxidase-like_N"/>
</dbReference>
<dbReference type="Gene3D" id="2.60.40.420">
    <property type="entry name" value="Cupredoxins - blue copper proteins"/>
    <property type="match status" value="3"/>
</dbReference>
<evidence type="ECO:0000259" key="3">
    <source>
        <dbReference type="Pfam" id="PF00394"/>
    </source>
</evidence>
<evidence type="ECO:0000259" key="4">
    <source>
        <dbReference type="Pfam" id="PF07731"/>
    </source>
</evidence>
<feature type="domain" description="Plastocyanin-like" evidence="4">
    <location>
        <begin position="617"/>
        <end position="749"/>
    </location>
</feature>
<evidence type="ECO:0000256" key="2">
    <source>
        <dbReference type="SAM" id="Phobius"/>
    </source>
</evidence>
<dbReference type="Pfam" id="PF07731">
    <property type="entry name" value="Cu-oxidase_2"/>
    <property type="match status" value="1"/>
</dbReference>
<evidence type="ECO:0000313" key="6">
    <source>
        <dbReference type="EMBL" id="WIA17256.1"/>
    </source>
</evidence>
<dbReference type="InterPro" id="IPR045087">
    <property type="entry name" value="Cu-oxidase_fam"/>
</dbReference>
<comment type="similarity">
    <text evidence="1">Belongs to the multicopper oxidase family.</text>
</comment>